<proteinExistence type="predicted"/>
<keyword evidence="2" id="KW-1185">Reference proteome</keyword>
<protein>
    <submittedName>
        <fullName evidence="1">Uncharacterized protein</fullName>
    </submittedName>
</protein>
<dbReference type="Proteomes" id="UP000198953">
    <property type="component" value="Unassembled WGS sequence"/>
</dbReference>
<dbReference type="EMBL" id="FOBF01000003">
    <property type="protein sequence ID" value="SEL04635.1"/>
    <property type="molecule type" value="Genomic_DNA"/>
</dbReference>
<name>A0A1H7M1M6_9ACTN</name>
<reference evidence="1 2" key="1">
    <citation type="submission" date="2016-10" db="EMBL/GenBank/DDBJ databases">
        <authorList>
            <person name="de Groot N.N."/>
        </authorList>
    </citation>
    <scope>NUCLEOTIDE SEQUENCE [LARGE SCALE GENOMIC DNA]</scope>
    <source>
        <strain evidence="1 2">DSM 43357</strain>
    </source>
</reference>
<evidence type="ECO:0000313" key="2">
    <source>
        <dbReference type="Proteomes" id="UP000198953"/>
    </source>
</evidence>
<evidence type="ECO:0000313" key="1">
    <source>
        <dbReference type="EMBL" id="SEL04635.1"/>
    </source>
</evidence>
<organism evidence="1 2">
    <name type="scientific">Nonomuraea pusilla</name>
    <dbReference type="NCBI Taxonomy" id="46177"/>
    <lineage>
        <taxon>Bacteria</taxon>
        <taxon>Bacillati</taxon>
        <taxon>Actinomycetota</taxon>
        <taxon>Actinomycetes</taxon>
        <taxon>Streptosporangiales</taxon>
        <taxon>Streptosporangiaceae</taxon>
        <taxon>Nonomuraea</taxon>
    </lineage>
</organism>
<dbReference type="AlphaFoldDB" id="A0A1H7M1M6"/>
<sequence>MADVANGVPAGCEAWRQGRWEQLAGANGKADIVANAKINDPGLSRSTTRAC</sequence>
<gene>
    <name evidence="1" type="ORF">SAMN05660976_01725</name>
</gene>
<accession>A0A1H7M1M6</accession>